<dbReference type="Proteomes" id="UP000251213">
    <property type="component" value="Unassembled WGS sequence"/>
</dbReference>
<evidence type="ECO:0000313" key="3">
    <source>
        <dbReference type="Proteomes" id="UP000251213"/>
    </source>
</evidence>
<reference evidence="2 3" key="1">
    <citation type="submission" date="2018-06" db="EMBL/GenBank/DDBJ databases">
        <title>Thermoflavimicrobium daqus sp. nov., a thermophilic microbe isolated from Moutai-flavour Daqu.</title>
        <authorList>
            <person name="Wang X."/>
            <person name="Zhou H."/>
        </authorList>
    </citation>
    <scope>NUCLEOTIDE SEQUENCE [LARGE SCALE GENOMIC DNA]</scope>
    <source>
        <strain evidence="2 3">FBKL4.011</strain>
    </source>
</reference>
<keyword evidence="1" id="KW-1133">Transmembrane helix</keyword>
<keyword evidence="1" id="KW-0812">Transmembrane</keyword>
<dbReference type="EMBL" id="QJKK01000006">
    <property type="protein sequence ID" value="RAL23459.1"/>
    <property type="molecule type" value="Genomic_DNA"/>
</dbReference>
<reference evidence="2 3" key="2">
    <citation type="submission" date="2018-06" db="EMBL/GenBank/DDBJ databases">
        <authorList>
            <person name="Zhirakovskaya E."/>
        </authorList>
    </citation>
    <scope>NUCLEOTIDE SEQUENCE [LARGE SCALE GENOMIC DNA]</scope>
    <source>
        <strain evidence="2 3">FBKL4.011</strain>
    </source>
</reference>
<sequence length="91" mass="10263">MTIDMKWWFIIGLVGIVFFMIMNRSIKQPLKWMGYSILYTIVGAIVLFIINLLGQYIQLHIPINPITALITGGLGLPGILCLIAVKWFIIG</sequence>
<gene>
    <name evidence="2" type="ORF">DL897_12320</name>
</gene>
<evidence type="ECO:0000313" key="2">
    <source>
        <dbReference type="EMBL" id="RAL23459.1"/>
    </source>
</evidence>
<keyword evidence="3" id="KW-1185">Reference proteome</keyword>
<dbReference type="InterPro" id="IPR010001">
    <property type="entry name" value="BofA"/>
</dbReference>
<accession>A0A364K3Q1</accession>
<feature type="transmembrane region" description="Helical" evidence="1">
    <location>
        <begin position="66"/>
        <end position="89"/>
    </location>
</feature>
<organism evidence="2 3">
    <name type="scientific">Thermoflavimicrobium daqui</name>
    <dbReference type="NCBI Taxonomy" id="2137476"/>
    <lineage>
        <taxon>Bacteria</taxon>
        <taxon>Bacillati</taxon>
        <taxon>Bacillota</taxon>
        <taxon>Bacilli</taxon>
        <taxon>Bacillales</taxon>
        <taxon>Thermoactinomycetaceae</taxon>
        <taxon>Thermoflavimicrobium</taxon>
    </lineage>
</organism>
<dbReference type="RefSeq" id="WP_113659442.1">
    <property type="nucleotide sequence ID" value="NZ_KZ845668.1"/>
</dbReference>
<keyword evidence="1" id="KW-0472">Membrane</keyword>
<feature type="transmembrane region" description="Helical" evidence="1">
    <location>
        <begin position="7"/>
        <end position="26"/>
    </location>
</feature>
<dbReference type="Pfam" id="PF07441">
    <property type="entry name" value="BofA"/>
    <property type="match status" value="1"/>
</dbReference>
<comment type="caution">
    <text evidence="2">The sequence shown here is derived from an EMBL/GenBank/DDBJ whole genome shotgun (WGS) entry which is preliminary data.</text>
</comment>
<dbReference type="OrthoDB" id="2692225at2"/>
<evidence type="ECO:0000256" key="1">
    <source>
        <dbReference type="SAM" id="Phobius"/>
    </source>
</evidence>
<dbReference type="AlphaFoldDB" id="A0A364K3Q1"/>
<name>A0A364K3Q1_9BACL</name>
<protein>
    <submittedName>
        <fullName evidence="2">Transcriptional regulator</fullName>
    </submittedName>
</protein>
<dbReference type="NCBIfam" id="TIGR02862">
    <property type="entry name" value="spore_BofA"/>
    <property type="match status" value="1"/>
</dbReference>
<feature type="transmembrane region" description="Helical" evidence="1">
    <location>
        <begin position="32"/>
        <end position="54"/>
    </location>
</feature>
<proteinExistence type="predicted"/>